<comment type="caution">
    <text evidence="1">The sequence shown here is derived from an EMBL/GenBank/DDBJ whole genome shotgun (WGS) entry which is preliminary data.</text>
</comment>
<evidence type="ECO:0000313" key="1">
    <source>
        <dbReference type="EMBL" id="MDQ0163970.1"/>
    </source>
</evidence>
<sequence>MNKLFEREEGTIDKNVFYGEISEWLRISSVHSKLYELLLDEVDREEAFLANQNEISEYLMER</sequence>
<dbReference type="Proteomes" id="UP001225646">
    <property type="component" value="Unassembled WGS sequence"/>
</dbReference>
<evidence type="ECO:0008006" key="3">
    <source>
        <dbReference type="Google" id="ProtNLM"/>
    </source>
</evidence>
<dbReference type="RefSeq" id="WP_419152880.1">
    <property type="nucleotide sequence ID" value="NZ_JAUSTR010000034.1"/>
</dbReference>
<proteinExistence type="predicted"/>
<organism evidence="1 2">
    <name type="scientific">Aeribacillus alveayuensis</name>
    <dbReference type="NCBI Taxonomy" id="279215"/>
    <lineage>
        <taxon>Bacteria</taxon>
        <taxon>Bacillati</taxon>
        <taxon>Bacillota</taxon>
        <taxon>Bacilli</taxon>
        <taxon>Bacillales</taxon>
        <taxon>Bacillaceae</taxon>
        <taxon>Aeribacillus</taxon>
    </lineage>
</organism>
<accession>A0ABT9VSX5</accession>
<evidence type="ECO:0000313" key="2">
    <source>
        <dbReference type="Proteomes" id="UP001225646"/>
    </source>
</evidence>
<gene>
    <name evidence="1" type="ORF">J2S06_003114</name>
</gene>
<protein>
    <recommendedName>
        <fullName evidence="3">IDEAL domain-containing protein</fullName>
    </recommendedName>
</protein>
<reference evidence="1 2" key="1">
    <citation type="submission" date="2023-07" db="EMBL/GenBank/DDBJ databases">
        <title>Genomic Encyclopedia of Type Strains, Phase IV (KMG-IV): sequencing the most valuable type-strain genomes for metagenomic binning, comparative biology and taxonomic classification.</title>
        <authorList>
            <person name="Goeker M."/>
        </authorList>
    </citation>
    <scope>NUCLEOTIDE SEQUENCE [LARGE SCALE GENOMIC DNA]</scope>
    <source>
        <strain evidence="1 2">DSM 19092</strain>
    </source>
</reference>
<keyword evidence="2" id="KW-1185">Reference proteome</keyword>
<dbReference type="EMBL" id="JAUSTR010000034">
    <property type="protein sequence ID" value="MDQ0163970.1"/>
    <property type="molecule type" value="Genomic_DNA"/>
</dbReference>
<name>A0ABT9VSX5_9BACI</name>